<evidence type="ECO:0000256" key="5">
    <source>
        <dbReference type="SAM" id="Phobius"/>
    </source>
</evidence>
<proteinExistence type="inferred from homology"/>
<dbReference type="AlphaFoldDB" id="A0A6P4F8F0"/>
<dbReference type="InterPro" id="IPR018080">
    <property type="entry name" value="Band_7/stomatin-like_CS"/>
</dbReference>
<feature type="compositionally biased region" description="Low complexity" evidence="4">
    <location>
        <begin position="31"/>
        <end position="46"/>
    </location>
</feature>
<keyword evidence="5" id="KW-0812">Transmembrane</keyword>
<keyword evidence="3 5" id="KW-0472">Membrane</keyword>
<dbReference type="InterPro" id="IPR001972">
    <property type="entry name" value="Stomatin_HflK_fam"/>
</dbReference>
<dbReference type="GO" id="GO:0005886">
    <property type="term" value="C:plasma membrane"/>
    <property type="evidence" value="ECO:0007669"/>
    <property type="project" value="InterPro"/>
</dbReference>
<dbReference type="Proteomes" id="UP001652680">
    <property type="component" value="Unassembled WGS sequence"/>
</dbReference>
<dbReference type="FunFam" id="3.30.479.30:FF:000002">
    <property type="entry name" value="band 7 protein AGAP004871"/>
    <property type="match status" value="1"/>
</dbReference>
<dbReference type="SUPFAM" id="SSF117892">
    <property type="entry name" value="Band 7/SPFH domain"/>
    <property type="match status" value="1"/>
</dbReference>
<accession>A0A6P4F8F0</accession>
<feature type="region of interest" description="Disordered" evidence="4">
    <location>
        <begin position="129"/>
        <end position="169"/>
    </location>
</feature>
<dbReference type="CDD" id="cd03403">
    <property type="entry name" value="SPFH_stomatin"/>
    <property type="match status" value="1"/>
</dbReference>
<feature type="compositionally biased region" description="Low complexity" evidence="4">
    <location>
        <begin position="99"/>
        <end position="110"/>
    </location>
</feature>
<feature type="compositionally biased region" description="Low complexity" evidence="4">
    <location>
        <begin position="79"/>
        <end position="90"/>
    </location>
</feature>
<evidence type="ECO:0000256" key="3">
    <source>
        <dbReference type="ARBA" id="ARBA00023136"/>
    </source>
</evidence>
<feature type="transmembrane region" description="Helical" evidence="5">
    <location>
        <begin position="190"/>
        <end position="214"/>
    </location>
</feature>
<reference evidence="7" key="3">
    <citation type="submission" date="2025-05" db="UniProtKB">
        <authorList>
            <consortium name="EnsemblMetazoa"/>
        </authorList>
    </citation>
    <scope>IDENTIFICATION</scope>
</reference>
<dbReference type="PANTHER" id="PTHR10264:SF127">
    <property type="entry name" value="PODOCIN"/>
    <property type="match status" value="1"/>
</dbReference>
<protein>
    <submittedName>
        <fullName evidence="9">Band 7 protein CG42540 isoform X1</fullName>
    </submittedName>
</protein>
<dbReference type="GeneID" id="108047781"/>
<reference evidence="8" key="1">
    <citation type="journal article" date="2021" name="Elife">
        <title>Highly contiguous assemblies of 101 drosophilid genomes.</title>
        <authorList>
            <person name="Kim B.Y."/>
            <person name="Wang J.R."/>
            <person name="Miller D.E."/>
            <person name="Barmina O."/>
            <person name="Delaney E."/>
            <person name="Thompson A."/>
            <person name="Comeault A.A."/>
            <person name="Peede D."/>
            <person name="D'Agostino E.R."/>
            <person name="Pelaez J."/>
            <person name="Aguilar J.M."/>
            <person name="Haji D."/>
            <person name="Matsunaga T."/>
            <person name="Armstrong E.E."/>
            <person name="Zych M."/>
            <person name="Ogawa Y."/>
            <person name="Stamenkovic-Radak M."/>
            <person name="Jelic M."/>
            <person name="Veselinovic M.S."/>
            <person name="Tanaskovic M."/>
            <person name="Eric P."/>
            <person name="Gao J.J."/>
            <person name="Katoh T.K."/>
            <person name="Toda M.J."/>
            <person name="Watabe H."/>
            <person name="Watada M."/>
            <person name="Davis J.S."/>
            <person name="Moyle L.C."/>
            <person name="Manoli G."/>
            <person name="Bertolini E."/>
            <person name="Kostal V."/>
            <person name="Hawley R.S."/>
            <person name="Takahashi A."/>
            <person name="Jones C.D."/>
            <person name="Price D.K."/>
            <person name="Whiteman N."/>
            <person name="Kopp A."/>
            <person name="Matute D.R."/>
            <person name="Petrov D.A."/>
        </authorList>
    </citation>
    <scope>NUCLEOTIDE SEQUENCE [LARGE SCALE GENOMIC DNA]</scope>
</reference>
<feature type="region of interest" description="Disordered" evidence="4">
    <location>
        <begin position="456"/>
        <end position="536"/>
    </location>
</feature>
<dbReference type="RefSeq" id="XP_016983618.1">
    <property type="nucleotide sequence ID" value="XM_017128129.1"/>
</dbReference>
<feature type="domain" description="Band 7" evidence="6">
    <location>
        <begin position="209"/>
        <end position="368"/>
    </location>
</feature>
<evidence type="ECO:0000313" key="7">
    <source>
        <dbReference type="EnsemblMetazoa" id="XP_044313840.1"/>
    </source>
</evidence>
<dbReference type="OrthoDB" id="2105077at2759"/>
<dbReference type="PANTHER" id="PTHR10264">
    <property type="entry name" value="BAND 7 PROTEIN-RELATED"/>
    <property type="match status" value="1"/>
</dbReference>
<keyword evidence="5" id="KW-1133">Transmembrane helix</keyword>
<keyword evidence="8" id="KW-1185">Reference proteome</keyword>
<feature type="compositionally biased region" description="Basic and acidic residues" evidence="4">
    <location>
        <begin position="157"/>
        <end position="167"/>
    </location>
</feature>
<dbReference type="Gene3D" id="3.30.479.30">
    <property type="entry name" value="Band 7 domain"/>
    <property type="match status" value="1"/>
</dbReference>
<dbReference type="PROSITE" id="PS01270">
    <property type="entry name" value="BAND_7"/>
    <property type="match status" value="1"/>
</dbReference>
<comment type="similarity">
    <text evidence="2">Belongs to the band 7/mec-2 family.</text>
</comment>
<dbReference type="InterPro" id="IPR036013">
    <property type="entry name" value="Band_7/SPFH_dom_sf"/>
</dbReference>
<dbReference type="RefSeq" id="XP_044313840.1">
    <property type="nucleotide sequence ID" value="XM_044457905.1"/>
</dbReference>
<feature type="compositionally biased region" description="Low complexity" evidence="4">
    <location>
        <begin position="129"/>
        <end position="139"/>
    </location>
</feature>
<evidence type="ECO:0000256" key="4">
    <source>
        <dbReference type="SAM" id="MobiDB-lite"/>
    </source>
</evidence>
<feature type="compositionally biased region" description="Basic and acidic residues" evidence="4">
    <location>
        <begin position="47"/>
        <end position="58"/>
    </location>
</feature>
<gene>
    <name evidence="9" type="primary">LOC108047781</name>
    <name evidence="7" type="synonym">108047781</name>
</gene>
<dbReference type="InterPro" id="IPR001107">
    <property type="entry name" value="Band_7"/>
</dbReference>
<feature type="compositionally biased region" description="Low complexity" evidence="4">
    <location>
        <begin position="464"/>
        <end position="536"/>
    </location>
</feature>
<dbReference type="PRINTS" id="PR00721">
    <property type="entry name" value="STOMATIN"/>
</dbReference>
<sequence length="536" mass="61196">MPDSMMDMEHRDHQLHRQQQQSHHHQSGRLAASTSTFAPPAPAASQTEDRERDRDRDHHLHHHQSNNVASSPLPVNASIQLHQQQQQQPQIREREHHQQPQQQQQQQQQQQLQPQMQQQQQQQQQMLQQPQQQMQQQQLPHSHHALMQQSQQQQAIHRAEAHRDTQAKHSHGFLYSDEEISDKASTCGKLLIFLSVALVIMTLPFSLFVCFKVVQEYERAVIFRLGRLMQGGAKGPGIFFILPCIDSYARVDLRTRTYDVPPQEVLTKDSVTVSVDAVVYYRVSNATVSIANVENAHHSTRLLAQTTLRNTMGTRHLHEILSERMTISGTMQVQLDEATDAWGIKVERVEIKDVRLPVQLQRAMAAEAEAAREARAKVIAAEGEQKASRALREASEVIGDSPAALQLRYLQTLNTISAEKNSTIVFPLPIDLITYFLKTNEASTQKNARAAAAAIGNTPPPLQLAPQQQPFQQQQPQQFLQDPQQSQQQYQQQPQQQLQQQQQQQPQQQQQLQQQQAPQQQQDQHYQQGQQISSAM</sequence>
<dbReference type="Pfam" id="PF01145">
    <property type="entry name" value="Band_7"/>
    <property type="match status" value="1"/>
</dbReference>
<dbReference type="InterPro" id="IPR043202">
    <property type="entry name" value="Band-7_stomatin-like"/>
</dbReference>
<feature type="region of interest" description="Disordered" evidence="4">
    <location>
        <begin position="1"/>
        <end position="110"/>
    </location>
</feature>
<dbReference type="SMART" id="SM00244">
    <property type="entry name" value="PHB"/>
    <property type="match status" value="1"/>
</dbReference>
<evidence type="ECO:0000313" key="8">
    <source>
        <dbReference type="Proteomes" id="UP001652680"/>
    </source>
</evidence>
<evidence type="ECO:0000313" key="9">
    <source>
        <dbReference type="RefSeq" id="XP_016983618.1"/>
    </source>
</evidence>
<evidence type="ECO:0000256" key="2">
    <source>
        <dbReference type="ARBA" id="ARBA00008164"/>
    </source>
</evidence>
<evidence type="ECO:0000256" key="1">
    <source>
        <dbReference type="ARBA" id="ARBA00004370"/>
    </source>
</evidence>
<reference evidence="9" key="2">
    <citation type="submission" date="2025-04" db="UniProtKB">
        <authorList>
            <consortium name="RefSeq"/>
        </authorList>
    </citation>
    <scope>IDENTIFICATION</scope>
</reference>
<organism evidence="9">
    <name type="scientific">Drosophila rhopaloa</name>
    <name type="common">Fruit fly</name>
    <dbReference type="NCBI Taxonomy" id="1041015"/>
    <lineage>
        <taxon>Eukaryota</taxon>
        <taxon>Metazoa</taxon>
        <taxon>Ecdysozoa</taxon>
        <taxon>Arthropoda</taxon>
        <taxon>Hexapoda</taxon>
        <taxon>Insecta</taxon>
        <taxon>Pterygota</taxon>
        <taxon>Neoptera</taxon>
        <taxon>Endopterygota</taxon>
        <taxon>Diptera</taxon>
        <taxon>Brachycera</taxon>
        <taxon>Muscomorpha</taxon>
        <taxon>Ephydroidea</taxon>
        <taxon>Drosophilidae</taxon>
        <taxon>Drosophila</taxon>
        <taxon>Sophophora</taxon>
    </lineage>
</organism>
<dbReference type="Gene3D" id="6.10.250.2090">
    <property type="match status" value="1"/>
</dbReference>
<name>A0A6P4F8F0_DRORH</name>
<evidence type="ECO:0000259" key="6">
    <source>
        <dbReference type="SMART" id="SM00244"/>
    </source>
</evidence>
<comment type="subcellular location">
    <subcellularLocation>
        <location evidence="1">Membrane</location>
    </subcellularLocation>
</comment>
<dbReference type="EnsemblMetazoa" id="XM_044457905.1">
    <property type="protein sequence ID" value="XP_044313840.1"/>
    <property type="gene ID" value="LOC108047781"/>
</dbReference>